<dbReference type="PANTHER" id="PTHR14487">
    <property type="entry name" value="ADRENOCORTICAL DYSPLASIA PROTEIN ACD"/>
    <property type="match status" value="1"/>
</dbReference>
<dbReference type="Proteomes" id="UP001295444">
    <property type="component" value="Chromosome 04"/>
</dbReference>
<dbReference type="Gene3D" id="2.40.50.960">
    <property type="match status" value="1"/>
</dbReference>
<sequence>MAARESVSEFTHRRGGKSASVSSYPVSPIGKKKKKCVLSTPSLNKPVPAQVVEFVKMPSSSTNDPEDPAAVVHISDRKYYIRAIITKEAQETMERESDHFTLARVKNKIIILKNYTVCFTELEDLRACEFYITVHYFTMIPMETNSVDLLNCNMDPGVHKKIKELWQNYMAELAVKECSQDVSLTQLLNIANEDKLNALKSLAEECLDLGKTNQETQQAITKWGTESFKNKDNSNRFTVSMNDLLIPPNEEDALNQMKEFTNAIDVTSDPEDSIDEVHTSGESSLPYSTALSSENEEPYCDVLETQLGNPWNKLQSLCVSLSSGSASQTKESSPFVPQSSEEDIFVDPDSSTPDLCLLHVDDPAAKDVPKNVDENSPLIFSDSLTDQDPSEQHDKILCNSMSLLDGNTTLMCVQKKHSNVQSSPISPVRQLRSPQSQLSEIKQGKMNSTMSPCIESEVSLRKVRCLVFPTEVRSEDSESRGALFTTRSRKAIKRKQISEDSDVTSTDFNKMNNQLESAHKEGPNNKKDCVTVKSTGEKHTSVNDKEIENNMNERTNFGIELNSYFENELEKQEQVVRKINIRKSKECINTLVKKKQEPYLSSFTARTIHCLNKDRENEVVSTGSIASNQNNHVGETTNEERTKAQGCKVMKTTPVIDPNTSNVIHYDGTHFQYKYKPPSADLCTRVNSIRLPSDLYQWAVKILSETQEEVP</sequence>
<keyword evidence="3" id="KW-0158">Chromosome</keyword>
<dbReference type="EMBL" id="OW240915">
    <property type="protein sequence ID" value="CAH2284204.1"/>
    <property type="molecule type" value="Genomic_DNA"/>
</dbReference>
<evidence type="ECO:0000313" key="9">
    <source>
        <dbReference type="Proteomes" id="UP001295444"/>
    </source>
</evidence>
<feature type="domain" description="Shelterin complex subunit TPP1/Est3" evidence="7">
    <location>
        <begin position="38"/>
        <end position="170"/>
    </location>
</feature>
<reference evidence="8" key="1">
    <citation type="submission" date="2022-03" db="EMBL/GenBank/DDBJ databases">
        <authorList>
            <person name="Alioto T."/>
            <person name="Alioto T."/>
            <person name="Gomez Garrido J."/>
        </authorList>
    </citation>
    <scope>NUCLEOTIDE SEQUENCE</scope>
</reference>
<evidence type="ECO:0000313" key="8">
    <source>
        <dbReference type="EMBL" id="CAH2284204.1"/>
    </source>
</evidence>
<dbReference type="GO" id="GO:0042162">
    <property type="term" value="F:telomeric DNA binding"/>
    <property type="evidence" value="ECO:0007669"/>
    <property type="project" value="InterPro"/>
</dbReference>
<feature type="compositionally biased region" description="Basic and acidic residues" evidence="6">
    <location>
        <begin position="1"/>
        <end position="12"/>
    </location>
</feature>
<dbReference type="GO" id="GO:0016233">
    <property type="term" value="P:telomere capping"/>
    <property type="evidence" value="ECO:0007669"/>
    <property type="project" value="InterPro"/>
</dbReference>
<comment type="subcellular location">
    <subcellularLocation>
        <location evidence="2">Chromosome</location>
        <location evidence="2">Telomere</location>
    </subcellularLocation>
    <subcellularLocation>
        <location evidence="1">Nucleus</location>
    </subcellularLocation>
</comment>
<feature type="compositionally biased region" description="Polar residues" evidence="6">
    <location>
        <begin position="280"/>
        <end position="292"/>
    </location>
</feature>
<evidence type="ECO:0000256" key="2">
    <source>
        <dbReference type="ARBA" id="ARBA00004574"/>
    </source>
</evidence>
<feature type="region of interest" description="Disordered" evidence="6">
    <location>
        <begin position="269"/>
        <end position="292"/>
    </location>
</feature>
<dbReference type="AlphaFoldDB" id="A0AAD1RYV0"/>
<dbReference type="InterPro" id="IPR028631">
    <property type="entry name" value="ACD"/>
</dbReference>
<keyword evidence="4" id="KW-0779">Telomere</keyword>
<dbReference type="GO" id="GO:0070198">
    <property type="term" value="P:protein localization to chromosome, telomeric region"/>
    <property type="evidence" value="ECO:0007669"/>
    <property type="project" value="TreeGrafter"/>
</dbReference>
<protein>
    <recommendedName>
        <fullName evidence="7">Shelterin complex subunit TPP1/Est3 domain-containing protein</fullName>
    </recommendedName>
</protein>
<feature type="region of interest" description="Disordered" evidence="6">
    <location>
        <begin position="421"/>
        <end position="450"/>
    </location>
</feature>
<accession>A0AAD1RYV0</accession>
<name>A0AAD1RYV0_PELCU</name>
<dbReference type="GO" id="GO:0007004">
    <property type="term" value="P:telomere maintenance via telomerase"/>
    <property type="evidence" value="ECO:0007669"/>
    <property type="project" value="InterPro"/>
</dbReference>
<dbReference type="PANTHER" id="PTHR14487:SF3">
    <property type="entry name" value="ADRENOCORTICAL DYSPLASIA PROTEIN HOMOLOG"/>
    <property type="match status" value="1"/>
</dbReference>
<evidence type="ECO:0000256" key="3">
    <source>
        <dbReference type="ARBA" id="ARBA00022454"/>
    </source>
</evidence>
<evidence type="ECO:0000256" key="5">
    <source>
        <dbReference type="ARBA" id="ARBA00023242"/>
    </source>
</evidence>
<dbReference type="GO" id="GO:0070187">
    <property type="term" value="C:shelterin complex"/>
    <property type="evidence" value="ECO:0007669"/>
    <property type="project" value="InterPro"/>
</dbReference>
<dbReference type="Pfam" id="PF10341">
    <property type="entry name" value="TPP1"/>
    <property type="match status" value="1"/>
</dbReference>
<keyword evidence="9" id="KW-1185">Reference proteome</keyword>
<evidence type="ECO:0000256" key="4">
    <source>
        <dbReference type="ARBA" id="ARBA00022895"/>
    </source>
</evidence>
<dbReference type="GO" id="GO:0005697">
    <property type="term" value="C:telomerase holoenzyme complex"/>
    <property type="evidence" value="ECO:0007669"/>
    <property type="project" value="InterPro"/>
</dbReference>
<proteinExistence type="predicted"/>
<keyword evidence="5" id="KW-0539">Nucleus</keyword>
<evidence type="ECO:0000256" key="6">
    <source>
        <dbReference type="SAM" id="MobiDB-lite"/>
    </source>
</evidence>
<gene>
    <name evidence="8" type="ORF">PECUL_23A003445</name>
</gene>
<feature type="region of interest" description="Disordered" evidence="6">
    <location>
        <begin position="1"/>
        <end position="28"/>
    </location>
</feature>
<dbReference type="GO" id="GO:0032211">
    <property type="term" value="P:negative regulation of telomere maintenance via telomerase"/>
    <property type="evidence" value="ECO:0007669"/>
    <property type="project" value="TreeGrafter"/>
</dbReference>
<evidence type="ECO:0000259" key="7">
    <source>
        <dbReference type="Pfam" id="PF10341"/>
    </source>
</evidence>
<evidence type="ECO:0000256" key="1">
    <source>
        <dbReference type="ARBA" id="ARBA00004123"/>
    </source>
</evidence>
<dbReference type="InterPro" id="IPR019437">
    <property type="entry name" value="TPP1/Est3"/>
</dbReference>
<organism evidence="8 9">
    <name type="scientific">Pelobates cultripes</name>
    <name type="common">Western spadefoot toad</name>
    <dbReference type="NCBI Taxonomy" id="61616"/>
    <lineage>
        <taxon>Eukaryota</taxon>
        <taxon>Metazoa</taxon>
        <taxon>Chordata</taxon>
        <taxon>Craniata</taxon>
        <taxon>Vertebrata</taxon>
        <taxon>Euteleostomi</taxon>
        <taxon>Amphibia</taxon>
        <taxon>Batrachia</taxon>
        <taxon>Anura</taxon>
        <taxon>Pelobatoidea</taxon>
        <taxon>Pelobatidae</taxon>
        <taxon>Pelobates</taxon>
    </lineage>
</organism>
<feature type="region of interest" description="Disordered" evidence="6">
    <location>
        <begin position="517"/>
        <end position="538"/>
    </location>
</feature>
<feature type="compositionally biased region" description="Polar residues" evidence="6">
    <location>
        <begin position="432"/>
        <end position="450"/>
    </location>
</feature>